<dbReference type="PROSITE" id="PS51664">
    <property type="entry name" value="YCAO"/>
    <property type="match status" value="1"/>
</dbReference>
<dbReference type="Pfam" id="PF02624">
    <property type="entry name" value="YcaO"/>
    <property type="match status" value="1"/>
</dbReference>
<dbReference type="RefSeq" id="WP_067145646.1">
    <property type="nucleotide sequence ID" value="NZ_CP014265.1"/>
</dbReference>
<dbReference type="Gene3D" id="3.30.1330.230">
    <property type="match status" value="1"/>
</dbReference>
<keyword evidence="3" id="KW-1185">Reference proteome</keyword>
<dbReference type="STRING" id="294671.YLM1_0309"/>
<evidence type="ECO:0000313" key="2">
    <source>
        <dbReference type="EMBL" id="AMK14869.1"/>
    </source>
</evidence>
<dbReference type="KEGG" id="mol:YLM1_0309"/>
<evidence type="ECO:0000259" key="1">
    <source>
        <dbReference type="PROSITE" id="PS51664"/>
    </source>
</evidence>
<dbReference type="Proteomes" id="UP000066376">
    <property type="component" value="Chromosome"/>
</dbReference>
<proteinExistence type="predicted"/>
<dbReference type="Gene3D" id="3.30.40.250">
    <property type="match status" value="1"/>
</dbReference>
<name>A0A126QYW0_METOL</name>
<dbReference type="PATRIC" id="fig|294671.3.peg.310"/>
<dbReference type="Gene3D" id="3.30.160.660">
    <property type="match status" value="1"/>
</dbReference>
<dbReference type="InterPro" id="IPR003776">
    <property type="entry name" value="YcaO-like_dom"/>
</dbReference>
<reference evidence="3" key="2">
    <citation type="submission" date="2016-02" db="EMBL/GenBank/DDBJ databases">
        <title>The draft genome sequence of the rumen methanogen Methanobrevibacter olleyae YLM1.</title>
        <authorList>
            <consortium name="New Zealand Agricultural Greenhouse Gas Research Centre/Pastoral Greenhouse Gas Research Consortium"/>
            <person name="Kelly W.J."/>
            <person name="Li D."/>
            <person name="Lambie S.C."/>
            <person name="Attwood G.T."/>
            <person name="Altermann E."/>
            <person name="Leahy S.C."/>
        </authorList>
    </citation>
    <scope>NUCLEOTIDE SEQUENCE [LARGE SCALE GENOMIC DNA]</scope>
    <source>
        <strain evidence="3">YLM1</strain>
    </source>
</reference>
<dbReference type="NCBIfam" id="TIGR00702">
    <property type="entry name" value="YcaO-type kinase domain"/>
    <property type="match status" value="1"/>
</dbReference>
<dbReference type="GeneID" id="28488608"/>
<accession>A0A126QYW0</accession>
<dbReference type="InterPro" id="IPR017667">
    <property type="entry name" value="Methan_mark_1"/>
</dbReference>
<dbReference type="EMBL" id="CP014265">
    <property type="protein sequence ID" value="AMK14869.1"/>
    <property type="molecule type" value="Genomic_DNA"/>
</dbReference>
<sequence>MFEDIPIKFFKGTHRVRDPKETIEINEKKLKAAGITRLTEITDLDRIKIPVFSAIRPTAQEGSVSVYAGKGATKEQAKASAMMEGFERYSAERQDSDGERTIVDTYNNIQRGQSSVENALNPRDLILPKNFTTDNVENSRLEWIEAEDIISEKNIYLPANAVFHPYIPTREVRPSPIAIFKGNTNGLASGNIIEESVLHGIFEVVERDAWSIFELTKRNKKEINPDTIENDIINELLDKFHKEGINIKLMDLTADLKITTIAASADDTLLKDPALLTLGVGTHLNPEVAAVRALTEVAQSRATQIHGTREDTIRADFMRKAGYEHMKKMNKHYFSKEEERIDLGDIEDKSSNSIKKDIETSIEEVQKAGFDQVLYTDLRRDEIGISVVRVVIPKTELYSLDEERIGNRALEYDRKARRGLI</sequence>
<protein>
    <submittedName>
        <fullName evidence="2">Methanogeneis marker protein 1</fullName>
    </submittedName>
</protein>
<feature type="domain" description="YcaO" evidence="1">
    <location>
        <begin position="69"/>
        <end position="421"/>
    </location>
</feature>
<dbReference type="AlphaFoldDB" id="A0A126QYW0"/>
<dbReference type="NCBIfam" id="TIGR03266">
    <property type="entry name" value="methan_mark_1"/>
    <property type="match status" value="1"/>
</dbReference>
<dbReference type="PANTHER" id="PTHR37809:SF1">
    <property type="entry name" value="RIBOSOMAL PROTEIN S12 METHYLTHIOTRANSFERASE ACCESSORY FACTOR YCAO"/>
    <property type="match status" value="1"/>
</dbReference>
<organism evidence="2 3">
    <name type="scientific">Methanobrevibacter olleyae</name>
    <dbReference type="NCBI Taxonomy" id="294671"/>
    <lineage>
        <taxon>Archaea</taxon>
        <taxon>Methanobacteriati</taxon>
        <taxon>Methanobacteriota</taxon>
        <taxon>Methanomada group</taxon>
        <taxon>Methanobacteria</taxon>
        <taxon>Methanobacteriales</taxon>
        <taxon>Methanobacteriaceae</taxon>
        <taxon>Methanobrevibacter</taxon>
    </lineage>
</organism>
<evidence type="ECO:0000313" key="3">
    <source>
        <dbReference type="Proteomes" id="UP000066376"/>
    </source>
</evidence>
<reference evidence="2 3" key="1">
    <citation type="journal article" date="2016" name="Genome Announc.">
        <title>Draft Genome Sequence of the Rumen Methanogen Methanobrevibacter olleyae YLM1.</title>
        <authorList>
            <person name="Kelly W.J."/>
            <person name="Li D."/>
            <person name="Lambie S.C."/>
            <person name="Cox F."/>
            <person name="Attwood G.T."/>
            <person name="Altermann E."/>
            <person name="Leahy S.C."/>
        </authorList>
    </citation>
    <scope>NUCLEOTIDE SEQUENCE [LARGE SCALE GENOMIC DNA]</scope>
    <source>
        <strain evidence="2 3">YLM1</strain>
    </source>
</reference>
<gene>
    <name evidence="2" type="ORF">YLM1_0309</name>
</gene>
<dbReference type="PANTHER" id="PTHR37809">
    <property type="entry name" value="RIBOSOMAL PROTEIN S12 METHYLTHIOTRANSFERASE ACCESSORY FACTOR YCAO"/>
    <property type="match status" value="1"/>
</dbReference>